<feature type="transmembrane region" description="Helical" evidence="4">
    <location>
        <begin position="12"/>
        <end position="38"/>
    </location>
</feature>
<keyword evidence="4" id="KW-0472">Membrane</keyword>
<dbReference type="InterPro" id="IPR011050">
    <property type="entry name" value="Pectin_lyase_fold/virulence"/>
</dbReference>
<keyword evidence="4" id="KW-1133">Transmembrane helix</keyword>
<dbReference type="Proteomes" id="UP000825729">
    <property type="component" value="Unassembled WGS sequence"/>
</dbReference>
<dbReference type="InterPro" id="IPR000070">
    <property type="entry name" value="Pectinesterase_cat"/>
</dbReference>
<proteinExistence type="predicted"/>
<evidence type="ECO:0000256" key="1">
    <source>
        <dbReference type="ARBA" id="ARBA00005184"/>
    </source>
</evidence>
<dbReference type="GO" id="GO:0030599">
    <property type="term" value="F:pectinesterase activity"/>
    <property type="evidence" value="ECO:0007669"/>
    <property type="project" value="InterPro"/>
</dbReference>
<keyword evidence="3" id="KW-0063">Aspartyl esterase</keyword>
<protein>
    <recommendedName>
        <fullName evidence="5">Pectinesterase catalytic domain-containing protein</fullName>
    </recommendedName>
</protein>
<gene>
    <name evidence="6" type="ORF">H6P81_017259</name>
</gene>
<evidence type="ECO:0000256" key="2">
    <source>
        <dbReference type="ARBA" id="ARBA00022801"/>
    </source>
</evidence>
<keyword evidence="7" id="KW-1185">Reference proteome</keyword>
<dbReference type="PANTHER" id="PTHR31707">
    <property type="entry name" value="PECTINESTERASE"/>
    <property type="match status" value="1"/>
</dbReference>
<dbReference type="AlphaFoldDB" id="A0AAV7DXN0"/>
<name>A0AAV7DXN0_ARIFI</name>
<comment type="caution">
    <text evidence="6">The sequence shown here is derived from an EMBL/GenBank/DDBJ whole genome shotgun (WGS) entry which is preliminary data.</text>
</comment>
<organism evidence="6 7">
    <name type="scientific">Aristolochia fimbriata</name>
    <name type="common">White veined hardy Dutchman's pipe vine</name>
    <dbReference type="NCBI Taxonomy" id="158543"/>
    <lineage>
        <taxon>Eukaryota</taxon>
        <taxon>Viridiplantae</taxon>
        <taxon>Streptophyta</taxon>
        <taxon>Embryophyta</taxon>
        <taxon>Tracheophyta</taxon>
        <taxon>Spermatophyta</taxon>
        <taxon>Magnoliopsida</taxon>
        <taxon>Magnoliidae</taxon>
        <taxon>Piperales</taxon>
        <taxon>Aristolochiaceae</taxon>
        <taxon>Aristolochia</taxon>
    </lineage>
</organism>
<evidence type="ECO:0000256" key="3">
    <source>
        <dbReference type="ARBA" id="ARBA00023085"/>
    </source>
</evidence>
<evidence type="ECO:0000259" key="5">
    <source>
        <dbReference type="Pfam" id="PF01095"/>
    </source>
</evidence>
<keyword evidence="4" id="KW-0812">Transmembrane</keyword>
<comment type="pathway">
    <text evidence="1">Glycan metabolism; pectin degradation; 2-dehydro-3-deoxy-D-gluconate from pectin: step 1/5.</text>
</comment>
<accession>A0AAV7DXN0</accession>
<dbReference type="Gene3D" id="2.160.20.10">
    <property type="entry name" value="Single-stranded right-handed beta-helix, Pectin lyase-like"/>
    <property type="match status" value="1"/>
</dbReference>
<evidence type="ECO:0000313" key="6">
    <source>
        <dbReference type="EMBL" id="KAG9441405.1"/>
    </source>
</evidence>
<feature type="domain" description="Pectinesterase catalytic" evidence="5">
    <location>
        <begin position="52"/>
        <end position="325"/>
    </location>
</feature>
<evidence type="ECO:0000313" key="7">
    <source>
        <dbReference type="Proteomes" id="UP000825729"/>
    </source>
</evidence>
<evidence type="ECO:0000256" key="4">
    <source>
        <dbReference type="SAM" id="Phobius"/>
    </source>
</evidence>
<reference evidence="6 7" key="1">
    <citation type="submission" date="2021-07" db="EMBL/GenBank/DDBJ databases">
        <title>The Aristolochia fimbriata genome: insights into angiosperm evolution, floral development and chemical biosynthesis.</title>
        <authorList>
            <person name="Jiao Y."/>
        </authorList>
    </citation>
    <scope>NUCLEOTIDE SEQUENCE [LARGE SCALE GENOMIC DNA]</scope>
    <source>
        <strain evidence="6">IBCAS-2021</strain>
        <tissue evidence="6">Leaf</tissue>
    </source>
</reference>
<dbReference type="EMBL" id="JAINDJ010000007">
    <property type="protein sequence ID" value="KAG9441405.1"/>
    <property type="molecule type" value="Genomic_DNA"/>
</dbReference>
<dbReference type="InterPro" id="IPR012334">
    <property type="entry name" value="Pectin_lyas_fold"/>
</dbReference>
<keyword evidence="2" id="KW-0378">Hydrolase</keyword>
<dbReference type="SUPFAM" id="SSF51126">
    <property type="entry name" value="Pectin lyase-like"/>
    <property type="match status" value="1"/>
</dbReference>
<dbReference type="GO" id="GO:0042545">
    <property type="term" value="P:cell wall modification"/>
    <property type="evidence" value="ECO:0007669"/>
    <property type="project" value="InterPro"/>
</dbReference>
<sequence>MPSITNMSRETIHNVGITIAAITIVVNVVVLTLTLTVLRPRLYPGPKIHPSVVVALDGSGDFTTISAAVAAAPSHSGKYFGIAIRPGVYHERVQVPTGKIRLAFLGSGIGVTVISFNSSSSEDMATLDIKGDGFVARDVSFENTGVPGTGYTVALANDADKTAFLHCSFKGYSGVVKAGRGSQFYSNSNIYGAVDVVWGTAAAVFQKSAVYAEKPFAGLGAIAFQQGSTPIFDGGFVFHGCSVAAAPGSRVFLGRPGGAYSRIVFMESYLLSPTAGWLPESSSLPPKTLYLGEYNNGGPGVEPGRRNMTTAEAAQFTVASFIDGDKWLPDASLEYVSGFL</sequence>
<dbReference type="Pfam" id="PF01095">
    <property type="entry name" value="Pectinesterase"/>
    <property type="match status" value="1"/>
</dbReference>